<keyword evidence="4 7" id="KW-0812">Transmembrane</keyword>
<dbReference type="GO" id="GO:0009279">
    <property type="term" value="C:cell outer membrane"/>
    <property type="evidence" value="ECO:0007669"/>
    <property type="project" value="UniProtKB-SubCell"/>
</dbReference>
<dbReference type="InterPro" id="IPR051906">
    <property type="entry name" value="TolC-like"/>
</dbReference>
<protein>
    <submittedName>
        <fullName evidence="8">TolC family protein</fullName>
    </submittedName>
</protein>
<evidence type="ECO:0000256" key="1">
    <source>
        <dbReference type="ARBA" id="ARBA00004442"/>
    </source>
</evidence>
<evidence type="ECO:0000256" key="3">
    <source>
        <dbReference type="ARBA" id="ARBA00022452"/>
    </source>
</evidence>
<dbReference type="PANTHER" id="PTHR30026:SF13">
    <property type="entry name" value="MEMBRANE EFFLUX PROTEIN, PUTATIVE-RELATED"/>
    <property type="match status" value="1"/>
</dbReference>
<evidence type="ECO:0000256" key="4">
    <source>
        <dbReference type="ARBA" id="ARBA00022692"/>
    </source>
</evidence>
<dbReference type="GO" id="GO:0015562">
    <property type="term" value="F:efflux transmembrane transporter activity"/>
    <property type="evidence" value="ECO:0007669"/>
    <property type="project" value="InterPro"/>
</dbReference>
<dbReference type="SUPFAM" id="SSF56954">
    <property type="entry name" value="Outer membrane efflux proteins (OEP)"/>
    <property type="match status" value="1"/>
</dbReference>
<reference evidence="8" key="1">
    <citation type="submission" date="2019-10" db="EMBL/GenBank/DDBJ databases">
        <title>Metagenomic sequencing of thiosulfate-disproportionating enrichment culture.</title>
        <authorList>
            <person name="Umezawa K."/>
            <person name="Kojima H."/>
            <person name="Fukui M."/>
        </authorList>
    </citation>
    <scope>NUCLEOTIDE SEQUENCE</scope>
    <source>
        <strain evidence="8">45J</strain>
    </source>
</reference>
<evidence type="ECO:0000256" key="5">
    <source>
        <dbReference type="ARBA" id="ARBA00023136"/>
    </source>
</evidence>
<keyword evidence="6" id="KW-0998">Cell outer membrane</keyword>
<feature type="transmembrane region" description="Helical" evidence="7">
    <location>
        <begin position="20"/>
        <end position="38"/>
    </location>
</feature>
<keyword evidence="3" id="KW-1134">Transmembrane beta strand</keyword>
<name>A0A5J4KY26_9ZZZZ</name>
<comment type="subcellular location">
    <subcellularLocation>
        <location evidence="1">Cell outer membrane</location>
    </subcellularLocation>
</comment>
<dbReference type="GO" id="GO:1990281">
    <property type="term" value="C:efflux pump complex"/>
    <property type="evidence" value="ECO:0007669"/>
    <property type="project" value="TreeGrafter"/>
</dbReference>
<dbReference type="InterPro" id="IPR003423">
    <property type="entry name" value="OMP_efflux"/>
</dbReference>
<evidence type="ECO:0000256" key="6">
    <source>
        <dbReference type="ARBA" id="ARBA00023237"/>
    </source>
</evidence>
<evidence type="ECO:0000256" key="2">
    <source>
        <dbReference type="ARBA" id="ARBA00022448"/>
    </source>
</evidence>
<keyword evidence="5 7" id="KW-0472">Membrane</keyword>
<organism evidence="8">
    <name type="scientific">hot springs metagenome</name>
    <dbReference type="NCBI Taxonomy" id="433727"/>
    <lineage>
        <taxon>unclassified sequences</taxon>
        <taxon>metagenomes</taxon>
        <taxon>ecological metagenomes</taxon>
    </lineage>
</organism>
<dbReference type="GO" id="GO:0015288">
    <property type="term" value="F:porin activity"/>
    <property type="evidence" value="ECO:0007669"/>
    <property type="project" value="TreeGrafter"/>
</dbReference>
<dbReference type="PANTHER" id="PTHR30026">
    <property type="entry name" value="OUTER MEMBRANE PROTEIN TOLC"/>
    <property type="match status" value="1"/>
</dbReference>
<sequence length="474" mass="53166">MVGDKSQKSEVKGQKNSLFVISYSLLSFYLLMIGGWLIDTAYANDNQKIVLSLDQCIKKAVEVSPEIGESRYEEEVYKSKKLQADSADYPQIEVLAIAGPSPEAKREYISPSINTSVATTINGIFGSADVTLIQPIYTFGKISSFKQAASSGIRVAKAGVDKRTSDIILRTKELYYSILMAKDMRNLILEVKDDLVESIKKAEKQIEIGSPWADEINLFKLRTFLGEVDRNLNETEKGIALAKDALLTSMGFSRGTDFDIADTSLTPEKKIPEDVSVYMRNSIELRSEFVQLKEGLKARNALIDAEKSNYYPQLFVGLKASVAGATNRDKVDNPYIYDPLNHAYGAVFIGIKWSIDFGITEGRVKEARAEYHKLIEKKRFADEAIPFQVRRAYLDMKESEKNIVETEKAYKNARKWLIAAIANFDMGIGDAKEVADAAMAYIQMKANNIRSIYNHRMSFANLLYATGMDIQEIK</sequence>
<dbReference type="Pfam" id="PF02321">
    <property type="entry name" value="OEP"/>
    <property type="match status" value="1"/>
</dbReference>
<dbReference type="EMBL" id="BLAB01000001">
    <property type="protein sequence ID" value="GER94508.1"/>
    <property type="molecule type" value="Genomic_DNA"/>
</dbReference>
<gene>
    <name evidence="8" type="ORF">A45J_2271</name>
</gene>
<dbReference type="AlphaFoldDB" id="A0A5J4KY26"/>
<dbReference type="Gene3D" id="1.20.1600.10">
    <property type="entry name" value="Outer membrane efflux proteins (OEP)"/>
    <property type="match status" value="1"/>
</dbReference>
<accession>A0A5J4KY26</accession>
<evidence type="ECO:0000256" key="7">
    <source>
        <dbReference type="SAM" id="Phobius"/>
    </source>
</evidence>
<proteinExistence type="predicted"/>
<comment type="caution">
    <text evidence="8">The sequence shown here is derived from an EMBL/GenBank/DDBJ whole genome shotgun (WGS) entry which is preliminary data.</text>
</comment>
<keyword evidence="7" id="KW-1133">Transmembrane helix</keyword>
<keyword evidence="2" id="KW-0813">Transport</keyword>
<evidence type="ECO:0000313" key="8">
    <source>
        <dbReference type="EMBL" id="GER94508.1"/>
    </source>
</evidence>